<reference evidence="1" key="1">
    <citation type="journal article" date="2014" name="Int. J. Syst. Evol. Microbiol.">
        <title>Complete genome of a new Firmicutes species belonging to the dominant human colonic microbiota ('Ruminococcus bicirculans') reveals two chromosomes and a selective capacity to utilize plant glucans.</title>
        <authorList>
            <consortium name="NISC Comparative Sequencing Program"/>
            <person name="Wegmann U."/>
            <person name="Louis P."/>
            <person name="Goesmann A."/>
            <person name="Henrissat B."/>
            <person name="Duncan S.H."/>
            <person name="Flint H.J."/>
        </authorList>
    </citation>
    <scope>NUCLEOTIDE SEQUENCE</scope>
    <source>
        <strain evidence="1">NBRC 108216</strain>
    </source>
</reference>
<organism evidence="1 2">
    <name type="scientific">Algimonas porphyrae</name>
    <dbReference type="NCBI Taxonomy" id="1128113"/>
    <lineage>
        <taxon>Bacteria</taxon>
        <taxon>Pseudomonadati</taxon>
        <taxon>Pseudomonadota</taxon>
        <taxon>Alphaproteobacteria</taxon>
        <taxon>Maricaulales</taxon>
        <taxon>Robiginitomaculaceae</taxon>
        <taxon>Algimonas</taxon>
    </lineage>
</organism>
<reference evidence="1" key="2">
    <citation type="submission" date="2023-01" db="EMBL/GenBank/DDBJ databases">
        <title>Draft genome sequence of Algimonas porphyrae strain NBRC 108216.</title>
        <authorList>
            <person name="Sun Q."/>
            <person name="Mori K."/>
        </authorList>
    </citation>
    <scope>NUCLEOTIDE SEQUENCE</scope>
    <source>
        <strain evidence="1">NBRC 108216</strain>
    </source>
</reference>
<dbReference type="SUPFAM" id="SSF50814">
    <property type="entry name" value="Lipocalins"/>
    <property type="match status" value="1"/>
</dbReference>
<evidence type="ECO:0000313" key="2">
    <source>
        <dbReference type="Proteomes" id="UP001161390"/>
    </source>
</evidence>
<dbReference type="InterPro" id="IPR012674">
    <property type="entry name" value="Calycin"/>
</dbReference>
<dbReference type="RefSeq" id="WP_284370505.1">
    <property type="nucleotide sequence ID" value="NZ_BSNJ01000002.1"/>
</dbReference>
<name>A0ABQ5UXZ7_9PROT</name>
<protein>
    <recommendedName>
        <fullName evidence="3">DUF3598 domain-containing protein</fullName>
    </recommendedName>
</protein>
<dbReference type="EMBL" id="BSNJ01000002">
    <property type="protein sequence ID" value="GLQ20175.1"/>
    <property type="molecule type" value="Genomic_DNA"/>
</dbReference>
<evidence type="ECO:0008006" key="3">
    <source>
        <dbReference type="Google" id="ProtNLM"/>
    </source>
</evidence>
<accession>A0ABQ5UXZ7</accession>
<dbReference type="Gene3D" id="2.40.128.20">
    <property type="match status" value="1"/>
</dbReference>
<sequence>MTNPLKEQMPTLARHEGVWEGVYRHYDADGNKTDEHKSKLVCRFPDEGHPYHQTNYYTWDDGRTDTRDFPATVEGGRLRWDNEFIQGWAADVQLDDFGRSTMLNWTRTGEPDLYLYEMIQISDDGQKRARVWQWFKNDKLISRTLVDEHKVSDDWTGQ</sequence>
<keyword evidence="2" id="KW-1185">Reference proteome</keyword>
<evidence type="ECO:0000313" key="1">
    <source>
        <dbReference type="EMBL" id="GLQ20175.1"/>
    </source>
</evidence>
<gene>
    <name evidence="1" type="ORF">GCM10007854_11300</name>
</gene>
<comment type="caution">
    <text evidence="1">The sequence shown here is derived from an EMBL/GenBank/DDBJ whole genome shotgun (WGS) entry which is preliminary data.</text>
</comment>
<proteinExistence type="predicted"/>
<dbReference type="Proteomes" id="UP001161390">
    <property type="component" value="Unassembled WGS sequence"/>
</dbReference>